<accession>A0ABW3T038</accession>
<evidence type="ECO:0000313" key="3">
    <source>
        <dbReference type="Proteomes" id="UP001597216"/>
    </source>
</evidence>
<keyword evidence="3" id="KW-1185">Reference proteome</keyword>
<keyword evidence="1" id="KW-0812">Transmembrane</keyword>
<keyword evidence="1" id="KW-0472">Membrane</keyword>
<feature type="transmembrane region" description="Helical" evidence="1">
    <location>
        <begin position="63"/>
        <end position="86"/>
    </location>
</feature>
<feature type="transmembrane region" description="Helical" evidence="1">
    <location>
        <begin position="21"/>
        <end position="43"/>
    </location>
</feature>
<sequence>MFVGHYAAALAAKAVEPRAPLWTYVGAAQLVDIAWSGLVMAGVERLRLDESLPGSPLVLEHMPWTHSLPAAVLWSLAAAVAVGLLLKLPRAAAVMVGLVAFSHWLGDLAVHRPDLELWFGGDKVGFGLWNYPVPEEALEMGLLGLGAAAWGWRRGQLGQSLAPVLGFTTFLIALQIVALVLPGSGDPAGFGRTALIAYLVTTVLAWLADRRSTAATS</sequence>
<dbReference type="RefSeq" id="WP_377352953.1">
    <property type="nucleotide sequence ID" value="NZ_JBHTLQ010000009.1"/>
</dbReference>
<dbReference type="EMBL" id="JBHTLQ010000009">
    <property type="protein sequence ID" value="MFD1190112.1"/>
    <property type="molecule type" value="Genomic_DNA"/>
</dbReference>
<evidence type="ECO:0008006" key="4">
    <source>
        <dbReference type="Google" id="ProtNLM"/>
    </source>
</evidence>
<evidence type="ECO:0000313" key="2">
    <source>
        <dbReference type="EMBL" id="MFD1190112.1"/>
    </source>
</evidence>
<keyword evidence="1" id="KW-1133">Transmembrane helix</keyword>
<feature type="transmembrane region" description="Helical" evidence="1">
    <location>
        <begin position="164"/>
        <end position="183"/>
    </location>
</feature>
<gene>
    <name evidence="2" type="ORF">ACFQ27_05920</name>
</gene>
<proteinExistence type="predicted"/>
<protein>
    <recommendedName>
        <fullName evidence="4">LexA-binding, inner membrane-associated hydrolase</fullName>
    </recommendedName>
</protein>
<organism evidence="2 3">
    <name type="scientific">Phenylobacterium conjunctum</name>
    <dbReference type="NCBI Taxonomy" id="1298959"/>
    <lineage>
        <taxon>Bacteria</taxon>
        <taxon>Pseudomonadati</taxon>
        <taxon>Pseudomonadota</taxon>
        <taxon>Alphaproteobacteria</taxon>
        <taxon>Caulobacterales</taxon>
        <taxon>Caulobacteraceae</taxon>
        <taxon>Phenylobacterium</taxon>
    </lineage>
</organism>
<feature type="transmembrane region" description="Helical" evidence="1">
    <location>
        <begin position="189"/>
        <end position="208"/>
    </location>
</feature>
<dbReference type="Proteomes" id="UP001597216">
    <property type="component" value="Unassembled WGS sequence"/>
</dbReference>
<name>A0ABW3T038_9CAUL</name>
<comment type="caution">
    <text evidence="2">The sequence shown here is derived from an EMBL/GenBank/DDBJ whole genome shotgun (WGS) entry which is preliminary data.</text>
</comment>
<reference evidence="3" key="1">
    <citation type="journal article" date="2019" name="Int. J. Syst. Evol. Microbiol.">
        <title>The Global Catalogue of Microorganisms (GCM) 10K type strain sequencing project: providing services to taxonomists for standard genome sequencing and annotation.</title>
        <authorList>
            <consortium name="The Broad Institute Genomics Platform"/>
            <consortium name="The Broad Institute Genome Sequencing Center for Infectious Disease"/>
            <person name="Wu L."/>
            <person name="Ma J."/>
        </authorList>
    </citation>
    <scope>NUCLEOTIDE SEQUENCE [LARGE SCALE GENOMIC DNA]</scope>
    <source>
        <strain evidence="3">CCUG 55074</strain>
    </source>
</reference>
<evidence type="ECO:0000256" key="1">
    <source>
        <dbReference type="SAM" id="Phobius"/>
    </source>
</evidence>